<reference evidence="4 5" key="1">
    <citation type="submission" date="2019-06" db="EMBL/GenBank/DDBJ databases">
        <title>Metagenome assembled Genome of Spiribacter salinus SL48-SHIP from the microbial mat of Salt Lake 48 (Novosibirsk region, Russia).</title>
        <authorList>
            <person name="Shipova A."/>
            <person name="Rozanov A.S."/>
            <person name="Bryanskaya A.V."/>
            <person name="Peltek S.E."/>
        </authorList>
    </citation>
    <scope>NUCLEOTIDE SEQUENCE [LARGE SCALE GENOMIC DNA]</scope>
    <source>
        <strain evidence="4">SL48-SHIP-2</strain>
    </source>
</reference>
<dbReference type="PANTHER" id="PTHR30050">
    <property type="entry name" value="CHROMOSOMAL REPLICATION INITIATOR PROTEIN DNAA"/>
    <property type="match status" value="1"/>
</dbReference>
<dbReference type="InterPro" id="IPR047661">
    <property type="entry name" value="IstB"/>
</dbReference>
<dbReference type="Proteomes" id="UP000315400">
    <property type="component" value="Unassembled WGS sequence"/>
</dbReference>
<protein>
    <submittedName>
        <fullName evidence="4">AAA family ATPase</fullName>
    </submittedName>
</protein>
<dbReference type="PIRSF" id="PIRSF003073">
    <property type="entry name" value="DNAC_TnpB_IstB"/>
    <property type="match status" value="1"/>
</dbReference>
<evidence type="ECO:0000259" key="3">
    <source>
        <dbReference type="Pfam" id="PF01695"/>
    </source>
</evidence>
<dbReference type="InterPro" id="IPR028350">
    <property type="entry name" value="DNAC/IstB-like"/>
</dbReference>
<evidence type="ECO:0000256" key="2">
    <source>
        <dbReference type="ARBA" id="ARBA00022840"/>
    </source>
</evidence>
<comment type="caution">
    <text evidence="4">The sequence shown here is derived from an EMBL/GenBank/DDBJ whole genome shotgun (WGS) entry which is preliminary data.</text>
</comment>
<dbReference type="SUPFAM" id="SSF52540">
    <property type="entry name" value="P-loop containing nucleoside triphosphate hydrolases"/>
    <property type="match status" value="1"/>
</dbReference>
<keyword evidence="2" id="KW-0067">ATP-binding</keyword>
<name>A0A540VE40_9GAMM</name>
<dbReference type="GO" id="GO:0006260">
    <property type="term" value="P:DNA replication"/>
    <property type="evidence" value="ECO:0007669"/>
    <property type="project" value="TreeGrafter"/>
</dbReference>
<accession>A0A540VE40</accession>
<dbReference type="Gene3D" id="3.40.50.300">
    <property type="entry name" value="P-loop containing nucleotide triphosphate hydrolases"/>
    <property type="match status" value="1"/>
</dbReference>
<dbReference type="AlphaFoldDB" id="A0A540VE40"/>
<dbReference type="EMBL" id="VIFK01000396">
    <property type="protein sequence ID" value="TQE95024.1"/>
    <property type="molecule type" value="Genomic_DNA"/>
</dbReference>
<dbReference type="InterPro" id="IPR027417">
    <property type="entry name" value="P-loop_NTPase"/>
</dbReference>
<proteinExistence type="predicted"/>
<dbReference type="NCBIfam" id="NF038214">
    <property type="entry name" value="IS21_help_AAA"/>
    <property type="match status" value="1"/>
</dbReference>
<keyword evidence="1" id="KW-0547">Nucleotide-binding</keyword>
<dbReference type="GO" id="GO:0005524">
    <property type="term" value="F:ATP binding"/>
    <property type="evidence" value="ECO:0007669"/>
    <property type="project" value="UniProtKB-KW"/>
</dbReference>
<feature type="domain" description="IstB-like ATP-binding" evidence="3">
    <location>
        <begin position="17"/>
        <end position="249"/>
    </location>
</feature>
<dbReference type="InterPro" id="IPR002611">
    <property type="entry name" value="IstB_ATP-bd"/>
</dbReference>
<evidence type="ECO:0000313" key="5">
    <source>
        <dbReference type="Proteomes" id="UP000315400"/>
    </source>
</evidence>
<sequence length="256" mass="28751">MTAPRVKLDIDVTREKLTAVGLGHAADALDPLLAEAVRTEMSAHVFLDRLLDAERSGREERRIKTMLKTAKIPTGQTLENFDFGFQPAIERSRIETLATGAWIRNAEVVLMQGPPGVGKSHLLCGLGIRAIQLGFSTQYFRFDELLTALRADAHLPPARLRSRKYMSSALLLIDEMGYDPMSRDDASLFFRLVSYRYGRGAMIITTNKSIRDWTELLAGDEVLATAILDRLLHRSHVLNIKGRSYRLRDLEDALKS</sequence>
<evidence type="ECO:0000256" key="1">
    <source>
        <dbReference type="ARBA" id="ARBA00022741"/>
    </source>
</evidence>
<gene>
    <name evidence="4" type="ORF">FKY71_17360</name>
</gene>
<evidence type="ECO:0000313" key="4">
    <source>
        <dbReference type="EMBL" id="TQE95024.1"/>
    </source>
</evidence>
<organism evidence="4 5">
    <name type="scientific">Spiribacter salinus</name>
    <dbReference type="NCBI Taxonomy" id="1335746"/>
    <lineage>
        <taxon>Bacteria</taxon>
        <taxon>Pseudomonadati</taxon>
        <taxon>Pseudomonadota</taxon>
        <taxon>Gammaproteobacteria</taxon>
        <taxon>Chromatiales</taxon>
        <taxon>Ectothiorhodospiraceae</taxon>
        <taxon>Spiribacter</taxon>
    </lineage>
</organism>
<dbReference type="Pfam" id="PF01695">
    <property type="entry name" value="IstB_IS21"/>
    <property type="match status" value="1"/>
</dbReference>
<dbReference type="PANTHER" id="PTHR30050:SF4">
    <property type="entry name" value="ATP-BINDING PROTEIN RV3427C IN INSERTION SEQUENCE-RELATED"/>
    <property type="match status" value="1"/>
</dbReference>